<dbReference type="InterPro" id="IPR009818">
    <property type="entry name" value="PAM2_motif"/>
</dbReference>
<feature type="compositionally biased region" description="Low complexity" evidence="1">
    <location>
        <begin position="1"/>
        <end position="15"/>
    </location>
</feature>
<dbReference type="Proteomes" id="UP001567538">
    <property type="component" value="Unassembled WGS sequence"/>
</dbReference>
<feature type="compositionally biased region" description="Polar residues" evidence="1">
    <location>
        <begin position="137"/>
        <end position="147"/>
    </location>
</feature>
<comment type="caution">
    <text evidence="2">The sequence shown here is derived from an EMBL/GenBank/DDBJ whole genome shotgun (WGS) entry which is preliminary data.</text>
</comment>
<accession>A0ABD1I1G3</accession>
<dbReference type="AlphaFoldDB" id="A0ABD1I1G3"/>
<reference evidence="2 3" key="1">
    <citation type="submission" date="2024-06" db="EMBL/GenBank/DDBJ databases">
        <title>A chromosome level genome sequence of Diviner's sage (Salvia divinorum).</title>
        <authorList>
            <person name="Ford S.A."/>
            <person name="Ro D.-K."/>
            <person name="Ness R.W."/>
            <person name="Phillips M.A."/>
        </authorList>
    </citation>
    <scope>NUCLEOTIDE SEQUENCE [LARGE SCALE GENOMIC DNA]</scope>
    <source>
        <strain evidence="2">SAF-2024a</strain>
        <tissue evidence="2">Leaf</tissue>
    </source>
</reference>
<protein>
    <submittedName>
        <fullName evidence="2">La-related protein 6B-like</fullName>
    </submittedName>
</protein>
<dbReference type="Pfam" id="PF07145">
    <property type="entry name" value="PAM2"/>
    <property type="match status" value="1"/>
</dbReference>
<sequence length="181" mass="20079">MDQKKASSSAAAGKKLNPDAPEFIPRAASSTAAQPLPPTLVQPIYMMPPSFVGPPPPTLFQHIYMMPQAPLHPALFQPIYMMPQAPLHPAMFQPRYMIPPSSEAPQPPPPYDRYYTHYLPCYTYDVDQGGHGEDPTDGNTGSSSDAHQKEVSQVSFYMRLSTSNVRCSCTLKLIIHWYSAI</sequence>
<keyword evidence="3" id="KW-1185">Reference proteome</keyword>
<proteinExistence type="predicted"/>
<organism evidence="2 3">
    <name type="scientific">Salvia divinorum</name>
    <name type="common">Maria pastora</name>
    <name type="synonym">Diviner's sage</name>
    <dbReference type="NCBI Taxonomy" id="28513"/>
    <lineage>
        <taxon>Eukaryota</taxon>
        <taxon>Viridiplantae</taxon>
        <taxon>Streptophyta</taxon>
        <taxon>Embryophyta</taxon>
        <taxon>Tracheophyta</taxon>
        <taxon>Spermatophyta</taxon>
        <taxon>Magnoliopsida</taxon>
        <taxon>eudicotyledons</taxon>
        <taxon>Gunneridae</taxon>
        <taxon>Pentapetalae</taxon>
        <taxon>asterids</taxon>
        <taxon>lamiids</taxon>
        <taxon>Lamiales</taxon>
        <taxon>Lamiaceae</taxon>
        <taxon>Nepetoideae</taxon>
        <taxon>Mentheae</taxon>
        <taxon>Salviinae</taxon>
        <taxon>Salvia</taxon>
        <taxon>Salvia subgen. Calosphace</taxon>
    </lineage>
</organism>
<feature type="region of interest" description="Disordered" evidence="1">
    <location>
        <begin position="128"/>
        <end position="147"/>
    </location>
</feature>
<feature type="region of interest" description="Disordered" evidence="1">
    <location>
        <begin position="1"/>
        <end position="31"/>
    </location>
</feature>
<evidence type="ECO:0000313" key="2">
    <source>
        <dbReference type="EMBL" id="KAL1562130.1"/>
    </source>
</evidence>
<name>A0ABD1I1G3_SALDI</name>
<evidence type="ECO:0000313" key="3">
    <source>
        <dbReference type="Proteomes" id="UP001567538"/>
    </source>
</evidence>
<evidence type="ECO:0000256" key="1">
    <source>
        <dbReference type="SAM" id="MobiDB-lite"/>
    </source>
</evidence>
<gene>
    <name evidence="2" type="ORF">AAHA92_04743</name>
</gene>
<dbReference type="EMBL" id="JBEAFC010000003">
    <property type="protein sequence ID" value="KAL1562130.1"/>
    <property type="molecule type" value="Genomic_DNA"/>
</dbReference>